<protein>
    <submittedName>
        <fullName evidence="2">Uncharacterized protein</fullName>
    </submittedName>
</protein>
<name>A0ABT1L5F4_9GAMM</name>
<feature type="compositionally biased region" description="Low complexity" evidence="1">
    <location>
        <begin position="8"/>
        <end position="21"/>
    </location>
</feature>
<comment type="caution">
    <text evidence="2">The sequence shown here is derived from an EMBL/GenBank/DDBJ whole genome shotgun (WGS) entry which is preliminary data.</text>
</comment>
<proteinExistence type="predicted"/>
<feature type="region of interest" description="Disordered" evidence="1">
    <location>
        <begin position="1"/>
        <end position="21"/>
    </location>
</feature>
<evidence type="ECO:0000313" key="2">
    <source>
        <dbReference type="EMBL" id="MCP8352405.1"/>
    </source>
</evidence>
<gene>
    <name evidence="2" type="ORF">MKS91_03760</name>
</gene>
<evidence type="ECO:0000313" key="3">
    <source>
        <dbReference type="Proteomes" id="UP001320768"/>
    </source>
</evidence>
<accession>A0ABT1L5F4</accession>
<sequence length="70" mass="7730">MHNEKIKFVGSPFSSGESGSEFEGTRSLDIEDCHAPKKLTGLSRGWLNWVVAHVKRVEATGDLKAAYQKP</sequence>
<dbReference type="EMBL" id="JAKUDN010000002">
    <property type="protein sequence ID" value="MCP8352405.1"/>
    <property type="molecule type" value="Genomic_DNA"/>
</dbReference>
<keyword evidence="3" id="KW-1185">Reference proteome</keyword>
<evidence type="ECO:0000256" key="1">
    <source>
        <dbReference type="SAM" id="MobiDB-lite"/>
    </source>
</evidence>
<dbReference type="Proteomes" id="UP001320768">
    <property type="component" value="Unassembled WGS sequence"/>
</dbReference>
<organism evidence="2 3">
    <name type="scientific">Candidatus Synchoanobacter obligatus</name>
    <dbReference type="NCBI Taxonomy" id="2919597"/>
    <lineage>
        <taxon>Bacteria</taxon>
        <taxon>Pseudomonadati</taxon>
        <taxon>Pseudomonadota</taxon>
        <taxon>Gammaproteobacteria</taxon>
        <taxon>Candidatus Comchoanobacterales</taxon>
        <taxon>Candidatus Comchoanobacteraceae</taxon>
        <taxon>Candidatus Synchoanobacter</taxon>
    </lineage>
</organism>
<dbReference type="RefSeq" id="WP_258569510.1">
    <property type="nucleotide sequence ID" value="NZ_JAKUDN010000002.1"/>
</dbReference>
<reference evidence="2 3" key="1">
    <citation type="journal article" date="2022" name="Nat. Microbiol.">
        <title>The microbiome of a bacterivorous marine choanoflagellate contains a resource-demanding obligate bacterial associate.</title>
        <authorList>
            <person name="Needham D.M."/>
            <person name="Poirier C."/>
            <person name="Bachy C."/>
            <person name="George E.E."/>
            <person name="Wilken S."/>
            <person name="Yung C.C.M."/>
            <person name="Limardo A.J."/>
            <person name="Morando M."/>
            <person name="Sudek L."/>
            <person name="Malmstrom R.R."/>
            <person name="Keeling P.J."/>
            <person name="Santoro A.E."/>
            <person name="Worden A.Z."/>
        </authorList>
    </citation>
    <scope>NUCLEOTIDE SEQUENCE [LARGE SCALE GENOMIC DNA]</scope>
    <source>
        <strain evidence="2 3">Comchoano-2</strain>
    </source>
</reference>